<dbReference type="PANTHER" id="PTHR48079">
    <property type="entry name" value="PROTEIN YEEZ"/>
    <property type="match status" value="1"/>
</dbReference>
<dbReference type="Proteomes" id="UP000243887">
    <property type="component" value="Unassembled WGS sequence"/>
</dbReference>
<reference evidence="3" key="1">
    <citation type="submission" date="2016-10" db="EMBL/GenBank/DDBJ databases">
        <authorList>
            <person name="Varghese N."/>
            <person name="Submissions S."/>
        </authorList>
    </citation>
    <scope>NUCLEOTIDE SEQUENCE [LARGE SCALE GENOMIC DNA]</scope>
    <source>
        <strain evidence="3">DSM 26542</strain>
    </source>
</reference>
<dbReference type="GO" id="GO:0005737">
    <property type="term" value="C:cytoplasm"/>
    <property type="evidence" value="ECO:0007669"/>
    <property type="project" value="TreeGrafter"/>
</dbReference>
<keyword evidence="3" id="KW-1185">Reference proteome</keyword>
<evidence type="ECO:0000313" key="3">
    <source>
        <dbReference type="Proteomes" id="UP000243887"/>
    </source>
</evidence>
<dbReference type="AlphaFoldDB" id="A0A1I3UQK4"/>
<dbReference type="InterPro" id="IPR051783">
    <property type="entry name" value="NAD(P)-dependent_oxidoreduct"/>
</dbReference>
<accession>A0A1I3UQK4</accession>
<sequence length="336" mass="37616">MILVTGGTGLLGATLLHQLLSNGEEVRAIYRHEDSIKKTLQYFKSVNSEALFLQINWVRADVTDCPALEKAFKDISHVYHCAALISFNPKDEELLRKINIEGTANLVNMSLEFGVTKFCYVSSIAALGDTVKIGELIDEESEWNPDKHHSDYAISKYGAELEVWRGTQEGLDAIIVNPGIIFGNGVFKDGSQEFFTKINKGFPFYTKGIAAIIGVKDVAKSMIYLMKSSVINERFILVAENISYHDLMNEIALKLQKKPPTLQAGTLATSIAWRIDFIISLLTTKKRSFTRSLAKASHSIYYYDNNKAKKELNFTFNSTSEVLTQALSLWQPSSNH</sequence>
<name>A0A1I3UQK4_9FLAO</name>
<dbReference type="SUPFAM" id="SSF51735">
    <property type="entry name" value="NAD(P)-binding Rossmann-fold domains"/>
    <property type="match status" value="1"/>
</dbReference>
<organism evidence="2 3">
    <name type="scientific">Myroides guanonis</name>
    <dbReference type="NCBI Taxonomy" id="1150112"/>
    <lineage>
        <taxon>Bacteria</taxon>
        <taxon>Pseudomonadati</taxon>
        <taxon>Bacteroidota</taxon>
        <taxon>Flavobacteriia</taxon>
        <taxon>Flavobacteriales</taxon>
        <taxon>Flavobacteriaceae</taxon>
        <taxon>Myroides</taxon>
    </lineage>
</organism>
<dbReference type="RefSeq" id="WP_090681219.1">
    <property type="nucleotide sequence ID" value="NZ_FORU01000019.1"/>
</dbReference>
<proteinExistence type="predicted"/>
<dbReference type="GO" id="GO:0004029">
    <property type="term" value="F:aldehyde dehydrogenase (NAD+) activity"/>
    <property type="evidence" value="ECO:0007669"/>
    <property type="project" value="TreeGrafter"/>
</dbReference>
<dbReference type="PANTHER" id="PTHR48079:SF6">
    <property type="entry name" value="NAD(P)-BINDING DOMAIN-CONTAINING PROTEIN-RELATED"/>
    <property type="match status" value="1"/>
</dbReference>
<dbReference type="InterPro" id="IPR001509">
    <property type="entry name" value="Epimerase_deHydtase"/>
</dbReference>
<dbReference type="STRING" id="1150112.SAMN04487893_11923"/>
<evidence type="ECO:0000259" key="1">
    <source>
        <dbReference type="Pfam" id="PF01370"/>
    </source>
</evidence>
<gene>
    <name evidence="2" type="ORF">SAMN04487893_11923</name>
</gene>
<protein>
    <submittedName>
        <fullName evidence="2">Nucleoside-diphosphate-sugar epimerase</fullName>
    </submittedName>
</protein>
<dbReference type="OrthoDB" id="596910at2"/>
<dbReference type="Pfam" id="PF01370">
    <property type="entry name" value="Epimerase"/>
    <property type="match status" value="1"/>
</dbReference>
<feature type="domain" description="NAD-dependent epimerase/dehydratase" evidence="1">
    <location>
        <begin position="2"/>
        <end position="197"/>
    </location>
</feature>
<evidence type="ECO:0000313" key="2">
    <source>
        <dbReference type="EMBL" id="SFJ85320.1"/>
    </source>
</evidence>
<dbReference type="InterPro" id="IPR036291">
    <property type="entry name" value="NAD(P)-bd_dom_sf"/>
</dbReference>
<dbReference type="EMBL" id="FORU01000019">
    <property type="protein sequence ID" value="SFJ85320.1"/>
    <property type="molecule type" value="Genomic_DNA"/>
</dbReference>
<dbReference type="Gene3D" id="3.40.50.720">
    <property type="entry name" value="NAD(P)-binding Rossmann-like Domain"/>
    <property type="match status" value="1"/>
</dbReference>